<gene>
    <name evidence="2" type="ORF">E9531_07485</name>
</gene>
<dbReference type="RefSeq" id="WP_136573135.1">
    <property type="nucleotide sequence ID" value="NZ_STFG01000006.1"/>
</dbReference>
<dbReference type="Gene3D" id="2.130.10.10">
    <property type="entry name" value="YVTN repeat-like/Quinoprotein amine dehydrogenase"/>
    <property type="match status" value="1"/>
</dbReference>
<dbReference type="Proteomes" id="UP000308917">
    <property type="component" value="Unassembled WGS sequence"/>
</dbReference>
<evidence type="ECO:0000313" key="3">
    <source>
        <dbReference type="Proteomes" id="UP000308917"/>
    </source>
</evidence>
<name>A0A4S8F762_9BURK</name>
<dbReference type="InterPro" id="IPR051200">
    <property type="entry name" value="Host-pathogen_enzymatic-act"/>
</dbReference>
<organism evidence="2 3">
    <name type="scientific">Lampropedia puyangensis</name>
    <dbReference type="NCBI Taxonomy" id="1330072"/>
    <lineage>
        <taxon>Bacteria</taxon>
        <taxon>Pseudomonadati</taxon>
        <taxon>Pseudomonadota</taxon>
        <taxon>Betaproteobacteria</taxon>
        <taxon>Burkholderiales</taxon>
        <taxon>Comamonadaceae</taxon>
        <taxon>Lampropedia</taxon>
    </lineage>
</organism>
<protein>
    <submittedName>
        <fullName evidence="2">YncE family protein</fullName>
    </submittedName>
</protein>
<dbReference type="AlphaFoldDB" id="A0A4S8F762"/>
<comment type="caution">
    <text evidence="2">The sequence shown here is derived from an EMBL/GenBank/DDBJ whole genome shotgun (WGS) entry which is preliminary data.</text>
</comment>
<accession>A0A4S8F762</accession>
<dbReference type="OrthoDB" id="7767057at2"/>
<sequence length="397" mass="42155">MYAFSITRFVIPVALAAVLAACQTSQQLNAPVNTAVASLAAAPVLRQDQFHGIYEISTAADGLSIFVATVGDGNAQGGGLLHRLDARTLQTLQTIQTPRRSYALGLNQATQTLFVGNTREGALTVVDAMSGMVKGQIQLAQPSVNDKGVTTYAHTRKVIVDAQRNRVFVTSPSEPGMVWIVDTASNTLTHTVASEGLWTAGAAYDSVSNVLYVGQAGQHEVLAIDPDTGRVMRTFSTGDSADNTGAGAKHFFVNLALDSKGQRLFATDANTDQLYVLDLTTGQFVSKVGIEGLGLLDVVYNPVRNEVITSSRGVSSSQPSGIGVVTILDARTFAVKQRFDVPVHPNSLALSPDGQVLYVTVKSPNAKHPAWRKNNQDSVVRFDLSRVPDGGLSATSR</sequence>
<feature type="signal peptide" evidence="1">
    <location>
        <begin position="1"/>
        <end position="30"/>
    </location>
</feature>
<evidence type="ECO:0000256" key="1">
    <source>
        <dbReference type="SAM" id="SignalP"/>
    </source>
</evidence>
<reference evidence="2 3" key="1">
    <citation type="journal article" date="2015" name="Antonie Van Leeuwenhoek">
        <title>Lampropedia puyangensis sp. nov., isolated from symptomatic bark of Populus ? euramericana canker and emended description of Lampropedia hyalina (Ehrenberg 1832) Lee et al. 2004.</title>
        <authorList>
            <person name="Li Y."/>
            <person name="Wang T."/>
            <person name="Piao C.G."/>
            <person name="Wang L.F."/>
            <person name="Tian G.Z."/>
            <person name="Zhu T.H."/>
            <person name="Guo M.W."/>
        </authorList>
    </citation>
    <scope>NUCLEOTIDE SEQUENCE [LARGE SCALE GENOMIC DNA]</scope>
    <source>
        <strain evidence="2 3">2-bin</strain>
    </source>
</reference>
<feature type="chain" id="PRO_5020551406" evidence="1">
    <location>
        <begin position="31"/>
        <end position="397"/>
    </location>
</feature>
<keyword evidence="1" id="KW-0732">Signal</keyword>
<dbReference type="PANTHER" id="PTHR47197:SF3">
    <property type="entry name" value="DIHYDRO-HEME D1 DEHYDROGENASE"/>
    <property type="match status" value="1"/>
</dbReference>
<dbReference type="EMBL" id="STFG01000006">
    <property type="protein sequence ID" value="THU02515.1"/>
    <property type="molecule type" value="Genomic_DNA"/>
</dbReference>
<dbReference type="InterPro" id="IPR015943">
    <property type="entry name" value="WD40/YVTN_repeat-like_dom_sf"/>
</dbReference>
<evidence type="ECO:0000313" key="2">
    <source>
        <dbReference type="EMBL" id="THU02515.1"/>
    </source>
</evidence>
<proteinExistence type="predicted"/>
<dbReference type="InterPro" id="IPR011048">
    <property type="entry name" value="Haem_d1_sf"/>
</dbReference>
<dbReference type="PANTHER" id="PTHR47197">
    <property type="entry name" value="PROTEIN NIRF"/>
    <property type="match status" value="1"/>
</dbReference>
<keyword evidence="3" id="KW-1185">Reference proteome</keyword>
<dbReference type="SUPFAM" id="SSF51004">
    <property type="entry name" value="C-terminal (heme d1) domain of cytochrome cd1-nitrite reductase"/>
    <property type="match status" value="1"/>
</dbReference>